<evidence type="ECO:0000313" key="1">
    <source>
        <dbReference type="EMBL" id="MCL3998800.1"/>
    </source>
</evidence>
<reference evidence="1 2" key="1">
    <citation type="submission" date="2022-05" db="EMBL/GenBank/DDBJ databases">
        <title>Genome Resource of Streptomyces lavenduligriseus GA1-1, a Strain with Broad-Spectrum Antifungal Activity against Phytopathogenic Fungi.</title>
        <authorList>
            <person name="Qi D."/>
        </authorList>
    </citation>
    <scope>NUCLEOTIDE SEQUENCE [LARGE SCALE GENOMIC DNA]</scope>
    <source>
        <strain evidence="1 2">GA1-1</strain>
    </source>
</reference>
<protein>
    <submittedName>
        <fullName evidence="1">Uncharacterized protein</fullName>
    </submittedName>
</protein>
<comment type="caution">
    <text evidence="1">The sequence shown here is derived from an EMBL/GenBank/DDBJ whole genome shotgun (WGS) entry which is preliminary data.</text>
</comment>
<dbReference type="RefSeq" id="WP_249493367.1">
    <property type="nucleotide sequence ID" value="NZ_JAMCCK010000081.1"/>
</dbReference>
<name>A0ABT0P598_9ACTN</name>
<accession>A0ABT0P598</accession>
<proteinExistence type="predicted"/>
<organism evidence="1 2">
    <name type="scientific">Streptomyces lavenduligriseus</name>
    <dbReference type="NCBI Taxonomy" id="67315"/>
    <lineage>
        <taxon>Bacteria</taxon>
        <taxon>Bacillati</taxon>
        <taxon>Actinomycetota</taxon>
        <taxon>Actinomycetes</taxon>
        <taxon>Kitasatosporales</taxon>
        <taxon>Streptomycetaceae</taxon>
        <taxon>Streptomyces</taxon>
    </lineage>
</organism>
<dbReference type="Proteomes" id="UP001202052">
    <property type="component" value="Unassembled WGS sequence"/>
</dbReference>
<keyword evidence="2" id="KW-1185">Reference proteome</keyword>
<sequence length="65" mass="7586">MNGPGRYHLLLTMDGRPVQHGWWNREEIARDKFRRWIGERGGRPDTRVTLLDVETGGVLADWPDQ</sequence>
<gene>
    <name evidence="1" type="ORF">M4438_35785</name>
</gene>
<evidence type="ECO:0000313" key="2">
    <source>
        <dbReference type="Proteomes" id="UP001202052"/>
    </source>
</evidence>
<dbReference type="EMBL" id="JAMCCK010000081">
    <property type="protein sequence ID" value="MCL3998800.1"/>
    <property type="molecule type" value="Genomic_DNA"/>
</dbReference>